<protein>
    <submittedName>
        <fullName evidence="1">Uncharacterized protein</fullName>
    </submittedName>
</protein>
<gene>
    <name evidence="1" type="ORF">MENTE1834_LOCUS26830</name>
</gene>
<comment type="caution">
    <text evidence="1">The sequence shown here is derived from an EMBL/GenBank/DDBJ whole genome shotgun (WGS) entry which is preliminary data.</text>
</comment>
<sequence length="84" mass="9764">MSKTFFVVIASVAANILLLIILILCSKFYTWKRRSDEYRVEEKKFSLDIEDGVEVKENEDSEKFIILGKDDVKYIVNGNINKET</sequence>
<keyword evidence="2" id="KW-1185">Reference proteome</keyword>
<evidence type="ECO:0000313" key="1">
    <source>
        <dbReference type="EMBL" id="CAK5079700.1"/>
    </source>
</evidence>
<organism evidence="1 2">
    <name type="scientific">Meloidogyne enterolobii</name>
    <name type="common">Root-knot nematode worm</name>
    <name type="synonym">Meloidogyne mayaguensis</name>
    <dbReference type="NCBI Taxonomy" id="390850"/>
    <lineage>
        <taxon>Eukaryota</taxon>
        <taxon>Metazoa</taxon>
        <taxon>Ecdysozoa</taxon>
        <taxon>Nematoda</taxon>
        <taxon>Chromadorea</taxon>
        <taxon>Rhabditida</taxon>
        <taxon>Tylenchina</taxon>
        <taxon>Tylenchomorpha</taxon>
        <taxon>Tylenchoidea</taxon>
        <taxon>Meloidogynidae</taxon>
        <taxon>Meloidogyninae</taxon>
        <taxon>Meloidogyne</taxon>
    </lineage>
</organism>
<reference evidence="1" key="1">
    <citation type="submission" date="2023-11" db="EMBL/GenBank/DDBJ databases">
        <authorList>
            <person name="Poullet M."/>
        </authorList>
    </citation>
    <scope>NUCLEOTIDE SEQUENCE</scope>
    <source>
        <strain evidence="1">E1834</strain>
    </source>
</reference>
<dbReference type="Proteomes" id="UP001497535">
    <property type="component" value="Unassembled WGS sequence"/>
</dbReference>
<evidence type="ECO:0000313" key="2">
    <source>
        <dbReference type="Proteomes" id="UP001497535"/>
    </source>
</evidence>
<accession>A0ACB0ZL89</accession>
<proteinExistence type="predicted"/>
<dbReference type="EMBL" id="CAVMJV010000039">
    <property type="protein sequence ID" value="CAK5079700.1"/>
    <property type="molecule type" value="Genomic_DNA"/>
</dbReference>
<name>A0ACB0ZL89_MELEN</name>